<organism evidence="8 9">
    <name type="scientific">Hungatella effluvii</name>
    <dbReference type="NCBI Taxonomy" id="1096246"/>
    <lineage>
        <taxon>Bacteria</taxon>
        <taxon>Bacillati</taxon>
        <taxon>Bacillota</taxon>
        <taxon>Clostridia</taxon>
        <taxon>Lachnospirales</taxon>
        <taxon>Lachnospiraceae</taxon>
        <taxon>Hungatella</taxon>
    </lineage>
</organism>
<dbReference type="Gene3D" id="3.40.190.10">
    <property type="entry name" value="Periplasmic binding protein-like II"/>
    <property type="match status" value="2"/>
</dbReference>
<dbReference type="AlphaFoldDB" id="A0A2V3YBT6"/>
<dbReference type="InterPro" id="IPR050490">
    <property type="entry name" value="Bact_solute-bd_prot1"/>
</dbReference>
<evidence type="ECO:0000313" key="8">
    <source>
        <dbReference type="EMBL" id="PXX56861.1"/>
    </source>
</evidence>
<dbReference type="Pfam" id="PF01547">
    <property type="entry name" value="SBP_bac_1"/>
    <property type="match status" value="1"/>
</dbReference>
<evidence type="ECO:0000256" key="3">
    <source>
        <dbReference type="ARBA" id="ARBA00023136"/>
    </source>
</evidence>
<dbReference type="Proteomes" id="UP000248057">
    <property type="component" value="Unassembled WGS sequence"/>
</dbReference>
<keyword evidence="9" id="KW-1185">Reference proteome</keyword>
<feature type="region of interest" description="Disordered" evidence="6">
    <location>
        <begin position="29"/>
        <end position="64"/>
    </location>
</feature>
<dbReference type="InterPro" id="IPR006059">
    <property type="entry name" value="SBP"/>
</dbReference>
<dbReference type="PROSITE" id="PS51257">
    <property type="entry name" value="PROKAR_LIPOPROTEIN"/>
    <property type="match status" value="1"/>
</dbReference>
<dbReference type="PANTHER" id="PTHR43649:SF33">
    <property type="entry name" value="POLYGALACTURONAN_RHAMNOGALACTURONAN-BINDING PROTEIN YTCQ"/>
    <property type="match status" value="1"/>
</dbReference>
<feature type="signal peptide" evidence="7">
    <location>
        <begin position="1"/>
        <end position="20"/>
    </location>
</feature>
<protein>
    <submittedName>
        <fullName evidence="8">Raffinose/stachyose/melibiose transport system substrate-binding protein</fullName>
    </submittedName>
</protein>
<proteinExistence type="predicted"/>
<accession>A0A2V3YBT6</accession>
<evidence type="ECO:0000256" key="7">
    <source>
        <dbReference type="SAM" id="SignalP"/>
    </source>
</evidence>
<sequence>MKKRLLASVLCAAMAGTLLAGCGSKDSSGGASQAPAAGTEAKTEAAKTEAAKTESDTTAAGTDTSVVTEPTELIFIFADGDEGAKASMNEIVNRFNETYQDITVKIQPGNGGAYSEFLKTKESVGEFPDVMEMRDTPMYVRAGMLEPLPEDIISLFKTTVAFDGKTYTAPISGENTQGIIYNKKYFDDNGFTEPKTYDEFMELCQKIKDKGDMAPLVIGGQDIWHMGFWFYKAYNDQVMSQDTDFIKHCYEGTKDFSDPAITATFEEMKDIFQYAQDGWVSTPDAQITTFLVSDMAAMMYSGTHMFSQITDADPDFELGWFAVPSPDGKTRLVGGGGAGGLAISAESAKDPNKKAAAEEFIRFFYKMDNYKIFCDKLNAIPSTVETPDLAAAPVMLKVIEATNTADDLSLMWNGRVGENELPPDFRNFMYKTTIEIIQGQRDIPSACEELNKTWQVAMQSFNPLKSAE</sequence>
<gene>
    <name evidence="8" type="ORF">DFR60_101165</name>
</gene>
<reference evidence="8 9" key="1">
    <citation type="submission" date="2018-05" db="EMBL/GenBank/DDBJ databases">
        <title>Genomic Encyclopedia of Type Strains, Phase IV (KMG-IV): sequencing the most valuable type-strain genomes for metagenomic binning, comparative biology and taxonomic classification.</title>
        <authorList>
            <person name="Goeker M."/>
        </authorList>
    </citation>
    <scope>NUCLEOTIDE SEQUENCE [LARGE SCALE GENOMIC DNA]</scope>
    <source>
        <strain evidence="8 9">DSM 24995</strain>
    </source>
</reference>
<evidence type="ECO:0000256" key="4">
    <source>
        <dbReference type="ARBA" id="ARBA00023139"/>
    </source>
</evidence>
<evidence type="ECO:0000256" key="2">
    <source>
        <dbReference type="ARBA" id="ARBA00022729"/>
    </source>
</evidence>
<feature type="chain" id="PRO_5039147690" evidence="7">
    <location>
        <begin position="21"/>
        <end position="468"/>
    </location>
</feature>
<dbReference type="GeneID" id="86059520"/>
<keyword evidence="5" id="KW-0449">Lipoprotein</keyword>
<name>A0A2V3YBT6_9FIRM</name>
<dbReference type="PANTHER" id="PTHR43649">
    <property type="entry name" value="ARABINOSE-BINDING PROTEIN-RELATED"/>
    <property type="match status" value="1"/>
</dbReference>
<keyword evidence="2 7" id="KW-0732">Signal</keyword>
<dbReference type="RefSeq" id="WP_110321182.1">
    <property type="nucleotide sequence ID" value="NZ_QJKD01000001.1"/>
</dbReference>
<evidence type="ECO:0000256" key="1">
    <source>
        <dbReference type="ARBA" id="ARBA00022475"/>
    </source>
</evidence>
<dbReference type="EMBL" id="QJKD01000001">
    <property type="protein sequence ID" value="PXX56861.1"/>
    <property type="molecule type" value="Genomic_DNA"/>
</dbReference>
<keyword evidence="1" id="KW-1003">Cell membrane</keyword>
<comment type="caution">
    <text evidence="8">The sequence shown here is derived from an EMBL/GenBank/DDBJ whole genome shotgun (WGS) entry which is preliminary data.</text>
</comment>
<dbReference type="SUPFAM" id="SSF53850">
    <property type="entry name" value="Periplasmic binding protein-like II"/>
    <property type="match status" value="1"/>
</dbReference>
<evidence type="ECO:0000256" key="5">
    <source>
        <dbReference type="ARBA" id="ARBA00023288"/>
    </source>
</evidence>
<feature type="compositionally biased region" description="Low complexity" evidence="6">
    <location>
        <begin position="29"/>
        <end position="40"/>
    </location>
</feature>
<feature type="compositionally biased region" description="Basic and acidic residues" evidence="6">
    <location>
        <begin position="41"/>
        <end position="55"/>
    </location>
</feature>
<evidence type="ECO:0000256" key="6">
    <source>
        <dbReference type="SAM" id="MobiDB-lite"/>
    </source>
</evidence>
<keyword evidence="4" id="KW-0564">Palmitate</keyword>
<keyword evidence="3" id="KW-0472">Membrane</keyword>
<evidence type="ECO:0000313" key="9">
    <source>
        <dbReference type="Proteomes" id="UP000248057"/>
    </source>
</evidence>